<organism evidence="2 3">
    <name type="scientific">Phyllostomus discolor</name>
    <name type="common">pale spear-nosed bat</name>
    <dbReference type="NCBI Taxonomy" id="89673"/>
    <lineage>
        <taxon>Eukaryota</taxon>
        <taxon>Metazoa</taxon>
        <taxon>Chordata</taxon>
        <taxon>Craniata</taxon>
        <taxon>Vertebrata</taxon>
        <taxon>Euteleostomi</taxon>
        <taxon>Mammalia</taxon>
        <taxon>Eutheria</taxon>
        <taxon>Laurasiatheria</taxon>
        <taxon>Chiroptera</taxon>
        <taxon>Yangochiroptera</taxon>
        <taxon>Phyllostomidae</taxon>
        <taxon>Phyllostominae</taxon>
        <taxon>Phyllostomus</taxon>
    </lineage>
</organism>
<name>A0A833YQ40_9CHIR</name>
<comment type="caution">
    <text evidence="2">The sequence shown here is derived from an EMBL/GenBank/DDBJ whole genome shotgun (WGS) entry which is preliminary data.</text>
</comment>
<sequence>MQKKNIYISSLCCGSFICYSVSLVADTSDHAVRDCIVSTGVTRRPESVPPPAPACGEAQRRQLTELKCPFQTNVSFYGLFFVICYSNMCTCCVILKIWKRIKCYILELFPERVPYIRAVE</sequence>
<proteinExistence type="predicted"/>
<evidence type="ECO:0000313" key="2">
    <source>
        <dbReference type="EMBL" id="KAF6078392.1"/>
    </source>
</evidence>
<accession>A0A833YQ40</accession>
<protein>
    <submittedName>
        <fullName evidence="2">Uncharacterized protein</fullName>
    </submittedName>
</protein>
<keyword evidence="1" id="KW-0812">Transmembrane</keyword>
<dbReference type="AlphaFoldDB" id="A0A833YQ40"/>
<dbReference type="EMBL" id="JABVXQ010000014">
    <property type="protein sequence ID" value="KAF6078392.1"/>
    <property type="molecule type" value="Genomic_DNA"/>
</dbReference>
<gene>
    <name evidence="2" type="ORF">HJG60_009229</name>
</gene>
<dbReference type="Proteomes" id="UP000664940">
    <property type="component" value="Unassembled WGS sequence"/>
</dbReference>
<keyword evidence="1" id="KW-0472">Membrane</keyword>
<keyword evidence="1" id="KW-1133">Transmembrane helix</keyword>
<evidence type="ECO:0000313" key="3">
    <source>
        <dbReference type="Proteomes" id="UP000664940"/>
    </source>
</evidence>
<reference evidence="2 3" key="1">
    <citation type="journal article" date="2020" name="Nature">
        <title>Six reference-quality genomes reveal evolution of bat adaptations.</title>
        <authorList>
            <person name="Jebb D."/>
            <person name="Huang Z."/>
            <person name="Pippel M."/>
            <person name="Hughes G.M."/>
            <person name="Lavrichenko K."/>
            <person name="Devanna P."/>
            <person name="Winkler S."/>
            <person name="Jermiin L.S."/>
            <person name="Skirmuntt E.C."/>
            <person name="Katzourakis A."/>
            <person name="Burkitt-Gray L."/>
            <person name="Ray D.A."/>
            <person name="Sullivan K.A.M."/>
            <person name="Roscito J.G."/>
            <person name="Kirilenko B.M."/>
            <person name="Davalos L.M."/>
            <person name="Corthals A.P."/>
            <person name="Power M.L."/>
            <person name="Jones G."/>
            <person name="Ransome R.D."/>
            <person name="Dechmann D.K.N."/>
            <person name="Locatelli A.G."/>
            <person name="Puechmaille S.J."/>
            <person name="Fedrigo O."/>
            <person name="Jarvis E.D."/>
            <person name="Hiller M."/>
            <person name="Vernes S.C."/>
            <person name="Myers E.W."/>
            <person name="Teeling E.C."/>
        </authorList>
    </citation>
    <scope>NUCLEOTIDE SEQUENCE [LARGE SCALE GENOMIC DNA]</scope>
    <source>
        <strain evidence="2">Bat1K_MPI-CBG_1</strain>
    </source>
</reference>
<feature type="transmembrane region" description="Helical" evidence="1">
    <location>
        <begin position="7"/>
        <end position="25"/>
    </location>
</feature>
<evidence type="ECO:0000256" key="1">
    <source>
        <dbReference type="SAM" id="Phobius"/>
    </source>
</evidence>
<feature type="transmembrane region" description="Helical" evidence="1">
    <location>
        <begin position="76"/>
        <end position="98"/>
    </location>
</feature>